<dbReference type="AlphaFoldDB" id="A0AAV3PPA3"/>
<keyword evidence="3" id="KW-1185">Reference proteome</keyword>
<evidence type="ECO:0000256" key="1">
    <source>
        <dbReference type="SAM" id="MobiDB-lite"/>
    </source>
</evidence>
<evidence type="ECO:0000313" key="2">
    <source>
        <dbReference type="EMBL" id="GAA0152876.1"/>
    </source>
</evidence>
<evidence type="ECO:0008006" key="4">
    <source>
        <dbReference type="Google" id="ProtNLM"/>
    </source>
</evidence>
<dbReference type="PANTHER" id="PTHR48475:SF1">
    <property type="entry name" value="RNASE H TYPE-1 DOMAIN-CONTAINING PROTEIN"/>
    <property type="match status" value="1"/>
</dbReference>
<comment type="caution">
    <text evidence="2">The sequence shown here is derived from an EMBL/GenBank/DDBJ whole genome shotgun (WGS) entry which is preliminary data.</text>
</comment>
<proteinExistence type="predicted"/>
<sequence length="246" mass="27893">MDLTMGEAPRTSTIRAFFTVVDISDPSYNGLVGRPILTALRAIISPLHLKMKFPKTGGVGEVSGDQKRARVCYQLSIPRGTSLKEPPRQKRHGKNDHVVMKTTQPGEVQDNSPIEKESPKKGAPHEELEVVSFNEQQPEKTFRIDRRPKAYFENHPILVVTEQPMKKVLSNPAQMGRLMKWAMELSEFKITFVPRKGPRLRLRDRMHSRRPPKETEYVPTYLERPEWTLYVDGASNPNGAGAGILI</sequence>
<dbReference type="EMBL" id="BAABME010002070">
    <property type="protein sequence ID" value="GAA0152876.1"/>
    <property type="molecule type" value="Genomic_DNA"/>
</dbReference>
<protein>
    <recommendedName>
        <fullName evidence="4">Reverse transcriptase RNase H-like domain-containing protein</fullName>
    </recommendedName>
</protein>
<feature type="region of interest" description="Disordered" evidence="1">
    <location>
        <begin position="101"/>
        <end position="126"/>
    </location>
</feature>
<gene>
    <name evidence="2" type="ORF">LIER_11244</name>
</gene>
<name>A0AAV3PPA3_LITER</name>
<dbReference type="PANTHER" id="PTHR48475">
    <property type="entry name" value="RIBONUCLEASE H"/>
    <property type="match status" value="1"/>
</dbReference>
<dbReference type="Proteomes" id="UP001454036">
    <property type="component" value="Unassembled WGS sequence"/>
</dbReference>
<accession>A0AAV3PPA3</accession>
<reference evidence="2 3" key="1">
    <citation type="submission" date="2024-01" db="EMBL/GenBank/DDBJ databases">
        <title>The complete chloroplast genome sequence of Lithospermum erythrorhizon: insights into the phylogenetic relationship among Boraginaceae species and the maternal lineages of purple gromwells.</title>
        <authorList>
            <person name="Okada T."/>
            <person name="Watanabe K."/>
        </authorList>
    </citation>
    <scope>NUCLEOTIDE SEQUENCE [LARGE SCALE GENOMIC DNA]</scope>
</reference>
<evidence type="ECO:0000313" key="3">
    <source>
        <dbReference type="Proteomes" id="UP001454036"/>
    </source>
</evidence>
<organism evidence="2 3">
    <name type="scientific">Lithospermum erythrorhizon</name>
    <name type="common">Purple gromwell</name>
    <name type="synonym">Lithospermum officinale var. erythrorhizon</name>
    <dbReference type="NCBI Taxonomy" id="34254"/>
    <lineage>
        <taxon>Eukaryota</taxon>
        <taxon>Viridiplantae</taxon>
        <taxon>Streptophyta</taxon>
        <taxon>Embryophyta</taxon>
        <taxon>Tracheophyta</taxon>
        <taxon>Spermatophyta</taxon>
        <taxon>Magnoliopsida</taxon>
        <taxon>eudicotyledons</taxon>
        <taxon>Gunneridae</taxon>
        <taxon>Pentapetalae</taxon>
        <taxon>asterids</taxon>
        <taxon>lamiids</taxon>
        <taxon>Boraginales</taxon>
        <taxon>Boraginaceae</taxon>
        <taxon>Boraginoideae</taxon>
        <taxon>Lithospermeae</taxon>
        <taxon>Lithospermum</taxon>
    </lineage>
</organism>
<feature type="compositionally biased region" description="Basic and acidic residues" evidence="1">
    <location>
        <begin position="113"/>
        <end position="126"/>
    </location>
</feature>
<feature type="compositionally biased region" description="Polar residues" evidence="1">
    <location>
        <begin position="101"/>
        <end position="112"/>
    </location>
</feature>